<feature type="domain" description="MurNAc-LAA" evidence="2">
    <location>
        <begin position="832"/>
        <end position="944"/>
    </location>
</feature>
<reference evidence="3 4" key="1">
    <citation type="submission" date="2019-08" db="EMBL/GenBank/DDBJ databases">
        <title>Complete genome sequence of Candidatus Uab amorphum.</title>
        <authorList>
            <person name="Shiratori T."/>
            <person name="Suzuki S."/>
            <person name="Kakizawa Y."/>
            <person name="Ishida K."/>
        </authorList>
    </citation>
    <scope>NUCLEOTIDE SEQUENCE [LARGE SCALE GENOMIC DNA]</scope>
    <source>
        <strain evidence="3 4">SRT547</strain>
    </source>
</reference>
<dbReference type="Pfam" id="PF02638">
    <property type="entry name" value="GHL10"/>
    <property type="match status" value="1"/>
</dbReference>
<dbReference type="Pfam" id="PF01520">
    <property type="entry name" value="Amidase_3"/>
    <property type="match status" value="1"/>
</dbReference>
<dbReference type="InterPro" id="IPR008969">
    <property type="entry name" value="CarboxyPept-like_regulatory"/>
</dbReference>
<evidence type="ECO:0000256" key="1">
    <source>
        <dbReference type="ARBA" id="ARBA00022729"/>
    </source>
</evidence>
<dbReference type="Pfam" id="PF13620">
    <property type="entry name" value="CarboxypepD_reg"/>
    <property type="match status" value="1"/>
</dbReference>
<keyword evidence="4" id="KW-1185">Reference proteome</keyword>
<evidence type="ECO:0000313" key="4">
    <source>
        <dbReference type="Proteomes" id="UP000326354"/>
    </source>
</evidence>
<keyword evidence="1" id="KW-0732">Signal</keyword>
<dbReference type="Gene3D" id="3.20.20.80">
    <property type="entry name" value="Glycosidases"/>
    <property type="match status" value="1"/>
</dbReference>
<dbReference type="CDD" id="cd02696">
    <property type="entry name" value="MurNAc-LAA"/>
    <property type="match status" value="1"/>
</dbReference>
<proteinExistence type="predicted"/>
<evidence type="ECO:0000313" key="3">
    <source>
        <dbReference type="EMBL" id="BBM86813.1"/>
    </source>
</evidence>
<dbReference type="PANTHER" id="PTHR43405:SF1">
    <property type="entry name" value="GLYCOSYL HYDROLASE DIGH"/>
    <property type="match status" value="1"/>
</dbReference>
<dbReference type="Gene3D" id="2.60.40.10">
    <property type="entry name" value="Immunoglobulins"/>
    <property type="match status" value="1"/>
</dbReference>
<dbReference type="GO" id="GO:0009253">
    <property type="term" value="P:peptidoglycan catabolic process"/>
    <property type="evidence" value="ECO:0007669"/>
    <property type="project" value="InterPro"/>
</dbReference>
<name>A0A5S9IRJ8_UABAM</name>
<dbReference type="SMART" id="SM00646">
    <property type="entry name" value="Ami_3"/>
    <property type="match status" value="1"/>
</dbReference>
<accession>A0A5S9IRJ8</accession>
<dbReference type="EMBL" id="AP019860">
    <property type="protein sequence ID" value="BBM86813.1"/>
    <property type="molecule type" value="Genomic_DNA"/>
</dbReference>
<dbReference type="AlphaFoldDB" id="A0A5S9IRJ8"/>
<dbReference type="InterPro" id="IPR017853">
    <property type="entry name" value="GH"/>
</dbReference>
<dbReference type="GO" id="GO:0008745">
    <property type="term" value="F:N-acetylmuramoyl-L-alanine amidase activity"/>
    <property type="evidence" value="ECO:0007669"/>
    <property type="project" value="InterPro"/>
</dbReference>
<dbReference type="PANTHER" id="PTHR43405">
    <property type="entry name" value="GLYCOSYL HYDROLASE DIGH"/>
    <property type="match status" value="1"/>
</dbReference>
<gene>
    <name evidence="3" type="ORF">UABAM_05201</name>
</gene>
<dbReference type="InterPro" id="IPR013783">
    <property type="entry name" value="Ig-like_fold"/>
</dbReference>
<dbReference type="Proteomes" id="UP000326354">
    <property type="component" value="Chromosome"/>
</dbReference>
<dbReference type="SUPFAM" id="SSF51445">
    <property type="entry name" value="(Trans)glycosidases"/>
    <property type="match status" value="1"/>
</dbReference>
<dbReference type="InterPro" id="IPR002508">
    <property type="entry name" value="MurNAc-LAA_cat"/>
</dbReference>
<dbReference type="SUPFAM" id="SSF53187">
    <property type="entry name" value="Zn-dependent exopeptidases"/>
    <property type="match status" value="1"/>
</dbReference>
<dbReference type="KEGG" id="uam:UABAM_05201"/>
<dbReference type="OrthoDB" id="9794671at2"/>
<evidence type="ECO:0000259" key="2">
    <source>
        <dbReference type="SMART" id="SM00646"/>
    </source>
</evidence>
<dbReference type="InterPro" id="IPR052177">
    <property type="entry name" value="Divisome_Glycosyl_Hydrolase"/>
</dbReference>
<dbReference type="Gene3D" id="2.60.40.1120">
    <property type="entry name" value="Carboxypeptidase-like, regulatory domain"/>
    <property type="match status" value="1"/>
</dbReference>
<dbReference type="RefSeq" id="WP_151970854.1">
    <property type="nucleotide sequence ID" value="NZ_AP019860.1"/>
</dbReference>
<sequence>MIKILSILLICLLCLPMLVSENEELRGLWVTRFEWPDKDPQKCRENIKRCFADMAKANFNAVFFQIRGEADVLYPSKLEPWSELIGGKDPGFDPLKLAIAEARKYGIQFHAYINPVPMVLWVDQKPPQNKNHIFYKHGPHSDDSWVCIDEDGKVMDAKAAAYYYFSMGNPKVQEYLRTVIRDLVTRYDIDGLHLDRIRYPGPQYSHDKPTVQRFRSHGNPNHHSWQDWQREQLNKFINDVYAEVSAVNPKIVLSCASWGIYSRYHVPGYETFSSGYHDYFQDSWSWIHGGMMDILVPMIYWDMKDPKPNYQELAKDFARGVGAKRFAGGQRMYGDNWPAIENVAQVIESRRQKLSGTVIFSYESATQKKAFALLRDKVYQEKATLPDLKNPTHKNAIILGKVLNSEGKPMVDTWVTLHDASGKKLKTWTSGQDGRYAFVNVPVGKVDVVVTYHNDKTQKIQVSVKSGEVRNLDFTLNTAKVDVPAIDVWQIHNNNDHCHILARTSPANAITVNGKRAEVNINGMFAYDNIALRQGKNEIVIEAVSPTGEKSQRIITLEASRATATAKATTKIVRRQTWQKSRLAQTNEDKVGITHGTHYVRLGGPYIAEVEKGTMLEIIGEEGNFYEVKLAHSLNGWVKQSQVTLMENSNAVPQGYFTYCNAYGESNYDVVRVPMGAKVVYSLESETSPQNAILVNFYATHHATTWFSHRNTAQVIGEMSGKQIQEGWYQLRIPVKSAKIWGFWHQRDASGISIYIKHPPKIDRENPFNGLTIALEAGHGGSNTGAIGVSKAKEKDVNRKAVDVLQQQLEERGAKVVLLRYRDTYPSHKERLDKAIMEKADLLVSMHANATGTKKGFLRISGVCTFYKGAHNYTLAKAVYDELLGLGWDEFGVVGNFNYYPLRSTHMPAVLVEQGFMTNPYDEAQLLDKSFQVRQAAAIIRGLSNFLTK</sequence>
<dbReference type="SUPFAM" id="SSF49464">
    <property type="entry name" value="Carboxypeptidase regulatory domain-like"/>
    <property type="match status" value="1"/>
</dbReference>
<protein>
    <submittedName>
        <fullName evidence="3">Cell surface protein</fullName>
    </submittedName>
</protein>
<organism evidence="3 4">
    <name type="scientific">Uabimicrobium amorphum</name>
    <dbReference type="NCBI Taxonomy" id="2596890"/>
    <lineage>
        <taxon>Bacteria</taxon>
        <taxon>Pseudomonadati</taxon>
        <taxon>Planctomycetota</taxon>
        <taxon>Candidatus Uabimicrobiia</taxon>
        <taxon>Candidatus Uabimicrobiales</taxon>
        <taxon>Candidatus Uabimicrobiaceae</taxon>
        <taxon>Candidatus Uabimicrobium</taxon>
    </lineage>
</organism>
<dbReference type="Gene3D" id="3.40.630.40">
    <property type="entry name" value="Zn-dependent exopeptidases"/>
    <property type="match status" value="1"/>
</dbReference>
<dbReference type="InterPro" id="IPR003790">
    <property type="entry name" value="GHL10"/>
</dbReference>